<dbReference type="InterPro" id="IPR013325">
    <property type="entry name" value="RNA_pol_sigma_r2"/>
</dbReference>
<dbReference type="EMBL" id="JBHSED010000065">
    <property type="protein sequence ID" value="MFC4306517.1"/>
    <property type="molecule type" value="Genomic_DNA"/>
</dbReference>
<feature type="domain" description="RNA polymerase sigma-70 region 2" evidence="7">
    <location>
        <begin position="15"/>
        <end position="78"/>
    </location>
</feature>
<comment type="similarity">
    <text evidence="1 6">Belongs to the sigma-70 factor family. ECF subfamily.</text>
</comment>
<dbReference type="Pfam" id="PF08281">
    <property type="entry name" value="Sigma70_r4_2"/>
    <property type="match status" value="1"/>
</dbReference>
<dbReference type="InterPro" id="IPR013249">
    <property type="entry name" value="RNA_pol_sigma70_r4_t2"/>
</dbReference>
<reference evidence="10" key="1">
    <citation type="journal article" date="2019" name="Int. J. Syst. Evol. Microbiol.">
        <title>The Global Catalogue of Microorganisms (GCM) 10K type strain sequencing project: providing services to taxonomists for standard genome sequencing and annotation.</title>
        <authorList>
            <consortium name="The Broad Institute Genomics Platform"/>
            <consortium name="The Broad Institute Genome Sequencing Center for Infectious Disease"/>
            <person name="Wu L."/>
            <person name="Ma J."/>
        </authorList>
    </citation>
    <scope>NUCLEOTIDE SEQUENCE [LARGE SCALE GENOMIC DNA]</scope>
    <source>
        <strain evidence="10">CGMCC 4.1641</strain>
    </source>
</reference>
<dbReference type="PROSITE" id="PS01063">
    <property type="entry name" value="SIGMA70_ECF"/>
    <property type="match status" value="1"/>
</dbReference>
<dbReference type="Pfam" id="PF04542">
    <property type="entry name" value="Sigma70_r2"/>
    <property type="match status" value="1"/>
</dbReference>
<dbReference type="RefSeq" id="WP_204602513.1">
    <property type="nucleotide sequence ID" value="NZ_JBHSED010000065.1"/>
</dbReference>
<dbReference type="Gene3D" id="1.10.1740.10">
    <property type="match status" value="1"/>
</dbReference>
<dbReference type="SUPFAM" id="SSF88946">
    <property type="entry name" value="Sigma2 domain of RNA polymerase sigma factors"/>
    <property type="match status" value="1"/>
</dbReference>
<keyword evidence="2 6" id="KW-0805">Transcription regulation</keyword>
<keyword evidence="10" id="KW-1185">Reference proteome</keyword>
<accession>A0ABV8SGD2</accession>
<proteinExistence type="inferred from homology"/>
<evidence type="ECO:0000256" key="6">
    <source>
        <dbReference type="RuleBase" id="RU000716"/>
    </source>
</evidence>
<evidence type="ECO:0000259" key="7">
    <source>
        <dbReference type="Pfam" id="PF04542"/>
    </source>
</evidence>
<evidence type="ECO:0000256" key="3">
    <source>
        <dbReference type="ARBA" id="ARBA00023082"/>
    </source>
</evidence>
<evidence type="ECO:0000259" key="8">
    <source>
        <dbReference type="Pfam" id="PF08281"/>
    </source>
</evidence>
<sequence>MNANAAYETWMTPQLPDLKKYCYYLTGSKWDAEDLLQDTLLKSFVFFLQTEPYVEMKPFFFRIAKNLWIDDCRKRKRRGQAVSEAPNATYRDKDYAEIRGSLEWLADRLPSRSIEIWLLFNYFGYTMQEVADDLGCTVPAVKSVLFRTRELLRGRRELGMNRSVIRLEVERWTRAIMLDRPQAALSEG</sequence>
<evidence type="ECO:0000313" key="9">
    <source>
        <dbReference type="EMBL" id="MFC4306517.1"/>
    </source>
</evidence>
<dbReference type="SUPFAM" id="SSF88659">
    <property type="entry name" value="Sigma3 and sigma4 domains of RNA polymerase sigma factors"/>
    <property type="match status" value="1"/>
</dbReference>
<dbReference type="InterPro" id="IPR000838">
    <property type="entry name" value="RNA_pol_sigma70_ECF_CS"/>
</dbReference>
<keyword evidence="4 6" id="KW-0238">DNA-binding</keyword>
<dbReference type="PANTHER" id="PTHR43133">
    <property type="entry name" value="RNA POLYMERASE ECF-TYPE SIGMA FACTO"/>
    <property type="match status" value="1"/>
</dbReference>
<gene>
    <name evidence="9" type="ORF">ACFO1S_24150</name>
</gene>
<comment type="caution">
    <text evidence="9">The sequence shown here is derived from an EMBL/GenBank/DDBJ whole genome shotgun (WGS) entry which is preliminary data.</text>
</comment>
<keyword evidence="5 6" id="KW-0804">Transcription</keyword>
<dbReference type="InterPro" id="IPR039425">
    <property type="entry name" value="RNA_pol_sigma-70-like"/>
</dbReference>
<protein>
    <recommendedName>
        <fullName evidence="6">RNA polymerase sigma factor</fullName>
    </recommendedName>
</protein>
<evidence type="ECO:0000313" key="10">
    <source>
        <dbReference type="Proteomes" id="UP001595755"/>
    </source>
</evidence>
<dbReference type="Proteomes" id="UP001595755">
    <property type="component" value="Unassembled WGS sequence"/>
</dbReference>
<keyword evidence="3 6" id="KW-0731">Sigma factor</keyword>
<organism evidence="9 10">
    <name type="scientific">Cohnella boryungensis</name>
    <dbReference type="NCBI Taxonomy" id="768479"/>
    <lineage>
        <taxon>Bacteria</taxon>
        <taxon>Bacillati</taxon>
        <taxon>Bacillota</taxon>
        <taxon>Bacilli</taxon>
        <taxon>Bacillales</taxon>
        <taxon>Paenibacillaceae</taxon>
        <taxon>Cohnella</taxon>
    </lineage>
</organism>
<evidence type="ECO:0000256" key="1">
    <source>
        <dbReference type="ARBA" id="ARBA00010641"/>
    </source>
</evidence>
<evidence type="ECO:0000256" key="5">
    <source>
        <dbReference type="ARBA" id="ARBA00023163"/>
    </source>
</evidence>
<dbReference type="Gene3D" id="1.10.10.10">
    <property type="entry name" value="Winged helix-like DNA-binding domain superfamily/Winged helix DNA-binding domain"/>
    <property type="match status" value="1"/>
</dbReference>
<dbReference type="NCBIfam" id="TIGR02937">
    <property type="entry name" value="sigma70-ECF"/>
    <property type="match status" value="1"/>
</dbReference>
<dbReference type="InterPro" id="IPR036388">
    <property type="entry name" value="WH-like_DNA-bd_sf"/>
</dbReference>
<evidence type="ECO:0000256" key="2">
    <source>
        <dbReference type="ARBA" id="ARBA00023015"/>
    </source>
</evidence>
<evidence type="ECO:0000256" key="4">
    <source>
        <dbReference type="ARBA" id="ARBA00023125"/>
    </source>
</evidence>
<name>A0ABV8SGD2_9BACL</name>
<dbReference type="PANTHER" id="PTHR43133:SF8">
    <property type="entry name" value="RNA POLYMERASE SIGMA FACTOR HI_1459-RELATED"/>
    <property type="match status" value="1"/>
</dbReference>
<dbReference type="InterPro" id="IPR007627">
    <property type="entry name" value="RNA_pol_sigma70_r2"/>
</dbReference>
<dbReference type="InterPro" id="IPR014284">
    <property type="entry name" value="RNA_pol_sigma-70_dom"/>
</dbReference>
<dbReference type="InterPro" id="IPR013324">
    <property type="entry name" value="RNA_pol_sigma_r3/r4-like"/>
</dbReference>
<feature type="domain" description="RNA polymerase sigma factor 70 region 4 type 2" evidence="8">
    <location>
        <begin position="107"/>
        <end position="152"/>
    </location>
</feature>